<dbReference type="VEuPathDB" id="AmoebaDB:EIN_419250"/>
<proteinExistence type="predicted"/>
<evidence type="ECO:0000313" key="2">
    <source>
        <dbReference type="Proteomes" id="UP000014680"/>
    </source>
</evidence>
<gene>
    <name evidence="1" type="ORF">EIN_419250</name>
</gene>
<dbReference type="InterPro" id="IPR008936">
    <property type="entry name" value="Rho_GTPase_activation_prot"/>
</dbReference>
<evidence type="ECO:0008006" key="3">
    <source>
        <dbReference type="Google" id="ProtNLM"/>
    </source>
</evidence>
<keyword evidence="2" id="KW-1185">Reference proteome</keyword>
<accession>A0A0A1U1V2</accession>
<dbReference type="AlphaFoldDB" id="A0A0A1U1V2"/>
<reference evidence="1 2" key="1">
    <citation type="submission" date="2012-10" db="EMBL/GenBank/DDBJ databases">
        <authorList>
            <person name="Zafar N."/>
            <person name="Inman J."/>
            <person name="Hall N."/>
            <person name="Lorenzi H."/>
            <person name="Caler E."/>
        </authorList>
    </citation>
    <scope>NUCLEOTIDE SEQUENCE [LARGE SCALE GENOMIC DNA]</scope>
    <source>
        <strain evidence="1 2">IP1</strain>
    </source>
</reference>
<evidence type="ECO:0000313" key="1">
    <source>
        <dbReference type="EMBL" id="ELP87996.1"/>
    </source>
</evidence>
<dbReference type="Proteomes" id="UP000014680">
    <property type="component" value="Unassembled WGS sequence"/>
</dbReference>
<dbReference type="SUPFAM" id="SSF48350">
    <property type="entry name" value="GTPase activation domain, GAP"/>
    <property type="match status" value="1"/>
</dbReference>
<dbReference type="EMBL" id="KB206772">
    <property type="protein sequence ID" value="ELP87996.1"/>
    <property type="molecule type" value="Genomic_DNA"/>
</dbReference>
<dbReference type="KEGG" id="eiv:EIN_419250"/>
<dbReference type="RefSeq" id="XP_004254767.1">
    <property type="nucleotide sequence ID" value="XM_004254719.1"/>
</dbReference>
<dbReference type="GeneID" id="14887000"/>
<protein>
    <recommendedName>
        <fullName evidence="3">Rho-GAP domain-containing protein</fullName>
    </recommendedName>
</protein>
<organism evidence="1 2">
    <name type="scientific">Entamoeba invadens IP1</name>
    <dbReference type="NCBI Taxonomy" id="370355"/>
    <lineage>
        <taxon>Eukaryota</taxon>
        <taxon>Amoebozoa</taxon>
        <taxon>Evosea</taxon>
        <taxon>Archamoebae</taxon>
        <taxon>Mastigamoebida</taxon>
        <taxon>Entamoebidae</taxon>
        <taxon>Entamoeba</taxon>
    </lineage>
</organism>
<dbReference type="Gene3D" id="1.10.555.10">
    <property type="entry name" value="Rho GTPase activation protein"/>
    <property type="match status" value="1"/>
</dbReference>
<name>A0A0A1U1V2_ENTIV</name>
<sequence>MEQQPMSVKAIVHSVESLYSKTPSRFDESALPTKTKIDDAFLIKVVDGRLLFVHTKRNLFTKIKEVLFDLDITKTKVQPSLSASKKDFGKILIITETTEHRKTTLTVFFDTSSLLNEFSTFFNKQATLHQNQKLFGISLQKLFEQNDNSFPPFLEYFLTQITSHPTEIFEDVEVDDIPSSIAQVEQNKTLNFPPEMCWTLLTIFLKKLPVPLLYPLDKFVTEKETPKHTIESMQNVVTSLPYAQRAVLEKVFLMLDTLLSTYPGKMLEKKIFSSVCWDKSGAVSFLLEEVVVFLIGNASEIFVDETVLLLGSDVMLPIQRGRFSLLSDVNRKGGNLFPVKLEAD</sequence>